<organism evidence="1 2">
    <name type="scientific">Pseudomonas syringae pv. coryli</name>
    <dbReference type="NCBI Taxonomy" id="317659"/>
    <lineage>
        <taxon>Bacteria</taxon>
        <taxon>Pseudomonadati</taxon>
        <taxon>Pseudomonadota</taxon>
        <taxon>Gammaproteobacteria</taxon>
        <taxon>Pseudomonadales</taxon>
        <taxon>Pseudomonadaceae</taxon>
        <taxon>Pseudomonas</taxon>
    </lineage>
</organism>
<name>A0A0N8R6G9_9PSED</name>
<comment type="caution">
    <text evidence="1">The sequence shown here is derived from an EMBL/GenBank/DDBJ whole genome shotgun (WGS) entry which is preliminary data.</text>
</comment>
<dbReference type="AlphaFoldDB" id="A0A0N8R6G9"/>
<dbReference type="PATRIC" id="fig|317659.3.peg.2309"/>
<dbReference type="Pfam" id="PF09684">
    <property type="entry name" value="Tail_P2_I"/>
    <property type="match status" value="1"/>
</dbReference>
<evidence type="ECO:0000313" key="1">
    <source>
        <dbReference type="EMBL" id="KPW97958.1"/>
    </source>
</evidence>
<evidence type="ECO:0000313" key="2">
    <source>
        <dbReference type="Proteomes" id="UP000051335"/>
    </source>
</evidence>
<protein>
    <submittedName>
        <fullName evidence="1">Tail protein I</fullName>
    </submittedName>
</protein>
<sequence length="256" mass="28347">MLGGVWVLKWLARPSTPSCTLQAFVAWTWATGSTFFPASHRPPIARASRWPRVTDMKSLLPNNSTQLERAIEAAIVDATPVPLRTLYNPDTCPVELLPHLASSWSVDRWDEKWSEPVKRNAVKASFYVHAHKGTIGALRRVVEPLGYLIDIVEWWQLNPLGEPGTFQLKVGVLDTGITEQMYEELTALIDDAKPVSRHLIGLAISLETTGSTYLSASVQEGDIIDVYPPQSRDIVVSGVIGRGGREETIDTLDVYS</sequence>
<reference evidence="1 2" key="1">
    <citation type="submission" date="2015-09" db="EMBL/GenBank/DDBJ databases">
        <title>Genome announcement of multiple Pseudomonas syringae strains.</title>
        <authorList>
            <person name="Thakur S."/>
            <person name="Wang P.W."/>
            <person name="Gong Y."/>
            <person name="Weir B.S."/>
            <person name="Guttman D.S."/>
        </authorList>
    </citation>
    <scope>NUCLEOTIDE SEQUENCE [LARGE SCALE GENOMIC DNA]</scope>
    <source>
        <strain evidence="1 2">ICMP17001</strain>
    </source>
</reference>
<gene>
    <name evidence="1" type="ORF">ALO75_04492</name>
</gene>
<proteinExistence type="predicted"/>
<keyword evidence="2" id="KW-1185">Reference proteome</keyword>
<dbReference type="InterPro" id="IPR006521">
    <property type="entry name" value="Tail_protein_I"/>
</dbReference>
<dbReference type="NCBIfam" id="TIGR01634">
    <property type="entry name" value="tail_P2_I"/>
    <property type="match status" value="1"/>
</dbReference>
<dbReference type="EMBL" id="LJQC01000575">
    <property type="protein sequence ID" value="KPW97958.1"/>
    <property type="molecule type" value="Genomic_DNA"/>
</dbReference>
<dbReference type="Proteomes" id="UP000051335">
    <property type="component" value="Unassembled WGS sequence"/>
</dbReference>
<accession>A0A0N8R6G9</accession>